<reference evidence="2" key="1">
    <citation type="submission" date="2022-11" db="EMBL/GenBank/DDBJ databases">
        <authorList>
            <person name="Kikuchi T."/>
        </authorList>
    </citation>
    <scope>NUCLEOTIDE SEQUENCE</scope>
    <source>
        <strain evidence="2">PS1010</strain>
    </source>
</reference>
<comment type="caution">
    <text evidence="2">The sequence shown here is derived from an EMBL/GenBank/DDBJ whole genome shotgun (WGS) entry which is preliminary data.</text>
</comment>
<proteinExistence type="predicted"/>
<protein>
    <submittedName>
        <fullName evidence="2">Uncharacterized protein</fullName>
    </submittedName>
</protein>
<feature type="signal peptide" evidence="1">
    <location>
        <begin position="1"/>
        <end position="18"/>
    </location>
</feature>
<accession>A0A9P1IKC0</accession>
<evidence type="ECO:0000313" key="2">
    <source>
        <dbReference type="EMBL" id="CAI5444807.1"/>
    </source>
</evidence>
<feature type="chain" id="PRO_5040133556" evidence="1">
    <location>
        <begin position="19"/>
        <end position="171"/>
    </location>
</feature>
<dbReference type="Proteomes" id="UP001152747">
    <property type="component" value="Unassembled WGS sequence"/>
</dbReference>
<keyword evidence="3" id="KW-1185">Reference proteome</keyword>
<evidence type="ECO:0000313" key="3">
    <source>
        <dbReference type="Proteomes" id="UP001152747"/>
    </source>
</evidence>
<dbReference type="EMBL" id="CANHGI010000003">
    <property type="protein sequence ID" value="CAI5444807.1"/>
    <property type="molecule type" value="Genomic_DNA"/>
</dbReference>
<dbReference type="AlphaFoldDB" id="A0A9P1IKC0"/>
<gene>
    <name evidence="2" type="ORF">CAMP_LOCUS7444</name>
</gene>
<keyword evidence="1" id="KW-0732">Signal</keyword>
<name>A0A9P1IKC0_9PELO</name>
<sequence>MFVSRILWFFAIFSIIFAENENESSSESAEEIEEVIPVFVDFENLEIAGAQKLGNSQKIDVLRVLKDFPRIFNSTAENLKILVPEMFAENSTMFCSGLQVTPRKYIELYLKHKSRLNDFSIQNVGIHIYPDGTVKCSGFYIWNQIALRKFIITFVEENGHQKIDFAIIVGC</sequence>
<evidence type="ECO:0000256" key="1">
    <source>
        <dbReference type="SAM" id="SignalP"/>
    </source>
</evidence>
<organism evidence="2 3">
    <name type="scientific">Caenorhabditis angaria</name>
    <dbReference type="NCBI Taxonomy" id="860376"/>
    <lineage>
        <taxon>Eukaryota</taxon>
        <taxon>Metazoa</taxon>
        <taxon>Ecdysozoa</taxon>
        <taxon>Nematoda</taxon>
        <taxon>Chromadorea</taxon>
        <taxon>Rhabditida</taxon>
        <taxon>Rhabditina</taxon>
        <taxon>Rhabditomorpha</taxon>
        <taxon>Rhabditoidea</taxon>
        <taxon>Rhabditidae</taxon>
        <taxon>Peloderinae</taxon>
        <taxon>Caenorhabditis</taxon>
    </lineage>
</organism>